<evidence type="ECO:0000313" key="3">
    <source>
        <dbReference type="Proteomes" id="UP001054252"/>
    </source>
</evidence>
<accession>A0AAV5LUD9</accession>
<feature type="compositionally biased region" description="Basic and acidic residues" evidence="1">
    <location>
        <begin position="28"/>
        <end position="41"/>
    </location>
</feature>
<dbReference type="Proteomes" id="UP001054252">
    <property type="component" value="Unassembled WGS sequence"/>
</dbReference>
<reference evidence="2 3" key="1">
    <citation type="journal article" date="2021" name="Commun. Biol.">
        <title>The genome of Shorea leprosula (Dipterocarpaceae) highlights the ecological relevance of drought in aseasonal tropical rainforests.</title>
        <authorList>
            <person name="Ng K.K.S."/>
            <person name="Kobayashi M.J."/>
            <person name="Fawcett J.A."/>
            <person name="Hatakeyama M."/>
            <person name="Paape T."/>
            <person name="Ng C.H."/>
            <person name="Ang C.C."/>
            <person name="Tnah L.H."/>
            <person name="Lee C.T."/>
            <person name="Nishiyama T."/>
            <person name="Sese J."/>
            <person name="O'Brien M.J."/>
            <person name="Copetti D."/>
            <person name="Mohd Noor M.I."/>
            <person name="Ong R.C."/>
            <person name="Putra M."/>
            <person name="Sireger I.Z."/>
            <person name="Indrioko S."/>
            <person name="Kosugi Y."/>
            <person name="Izuno A."/>
            <person name="Isagi Y."/>
            <person name="Lee S.L."/>
            <person name="Shimizu K.K."/>
        </authorList>
    </citation>
    <scope>NUCLEOTIDE SEQUENCE [LARGE SCALE GENOMIC DNA]</scope>
    <source>
        <strain evidence="2">214</strain>
    </source>
</reference>
<feature type="region of interest" description="Disordered" evidence="1">
    <location>
        <begin position="1"/>
        <end position="41"/>
    </location>
</feature>
<protein>
    <recommendedName>
        <fullName evidence="4">WW domain-containing protein</fullName>
    </recommendedName>
</protein>
<dbReference type="AlphaFoldDB" id="A0AAV5LUD9"/>
<gene>
    <name evidence="2" type="ORF">SLEP1_g48672</name>
</gene>
<dbReference type="InterPro" id="IPR051105">
    <property type="entry name" value="WWC/KIBRA_Hippo_Reg"/>
</dbReference>
<feature type="region of interest" description="Disordered" evidence="1">
    <location>
        <begin position="78"/>
        <end position="108"/>
    </location>
</feature>
<proteinExistence type="predicted"/>
<sequence length="215" mass="25453">MLSFQAPILPNPRKTIQEVENSSNKRKRPEEPHTSTEETLEEKRLKSLFDIELHLETPLPLEWQRCLDIQSGQIHFYNTRTHKRTSRDPRRSPEPLSPGDHHHHHHHNMSLDLDLNLSYDSLMRKSNNEREEFMTNKKEQGTLPWLTVREEEEDQQQLQMVATVCTRCHMLVMLCKSSPACPNCKFMHRPEEGYEPKLFKQRLSLYCFADPITKL</sequence>
<evidence type="ECO:0008006" key="4">
    <source>
        <dbReference type="Google" id="ProtNLM"/>
    </source>
</evidence>
<dbReference type="InterPro" id="IPR036020">
    <property type="entry name" value="WW_dom_sf"/>
</dbReference>
<dbReference type="EMBL" id="BPVZ01000147">
    <property type="protein sequence ID" value="GKV41093.1"/>
    <property type="molecule type" value="Genomic_DNA"/>
</dbReference>
<name>A0AAV5LUD9_9ROSI</name>
<dbReference type="Gene3D" id="2.20.70.10">
    <property type="match status" value="1"/>
</dbReference>
<dbReference type="PANTHER" id="PTHR14791:SF42">
    <property type="entry name" value="F16L1.2 PROTEIN"/>
    <property type="match status" value="1"/>
</dbReference>
<comment type="caution">
    <text evidence="2">The sequence shown here is derived from an EMBL/GenBank/DDBJ whole genome shotgun (WGS) entry which is preliminary data.</text>
</comment>
<organism evidence="2 3">
    <name type="scientific">Rubroshorea leprosula</name>
    <dbReference type="NCBI Taxonomy" id="152421"/>
    <lineage>
        <taxon>Eukaryota</taxon>
        <taxon>Viridiplantae</taxon>
        <taxon>Streptophyta</taxon>
        <taxon>Embryophyta</taxon>
        <taxon>Tracheophyta</taxon>
        <taxon>Spermatophyta</taxon>
        <taxon>Magnoliopsida</taxon>
        <taxon>eudicotyledons</taxon>
        <taxon>Gunneridae</taxon>
        <taxon>Pentapetalae</taxon>
        <taxon>rosids</taxon>
        <taxon>malvids</taxon>
        <taxon>Malvales</taxon>
        <taxon>Dipterocarpaceae</taxon>
        <taxon>Rubroshorea</taxon>
    </lineage>
</organism>
<keyword evidence="3" id="KW-1185">Reference proteome</keyword>
<dbReference type="SUPFAM" id="SSF51045">
    <property type="entry name" value="WW domain"/>
    <property type="match status" value="1"/>
</dbReference>
<evidence type="ECO:0000313" key="2">
    <source>
        <dbReference type="EMBL" id="GKV41093.1"/>
    </source>
</evidence>
<dbReference type="PANTHER" id="PTHR14791">
    <property type="entry name" value="BOMB/KIRA PROTEINS"/>
    <property type="match status" value="1"/>
</dbReference>
<evidence type="ECO:0000256" key="1">
    <source>
        <dbReference type="SAM" id="MobiDB-lite"/>
    </source>
</evidence>